<dbReference type="InterPro" id="IPR008619">
    <property type="entry name" value="Filamentous_hemagglutn_rpt"/>
</dbReference>
<feature type="domain" description="Filamentous haemagglutinin FhaB/tRNA nuclease CdiA-like TPS" evidence="1">
    <location>
        <begin position="64"/>
        <end position="185"/>
    </location>
</feature>
<dbReference type="Pfam" id="PF05594">
    <property type="entry name" value="Fil_haemagg"/>
    <property type="match status" value="11"/>
</dbReference>
<dbReference type="GO" id="GO:0003824">
    <property type="term" value="F:catalytic activity"/>
    <property type="evidence" value="ECO:0007669"/>
    <property type="project" value="UniProtKB-ARBA"/>
</dbReference>
<dbReference type="NCBIfam" id="TIGR01901">
    <property type="entry name" value="adhes_NPXG"/>
    <property type="match status" value="1"/>
</dbReference>
<dbReference type="InterPro" id="IPR010069">
    <property type="entry name" value="CdiA_FHA1_rpt"/>
</dbReference>
<gene>
    <name evidence="3" type="ORF">FIV36_01740</name>
    <name evidence="2" type="ORF">SAMN05216591_1452</name>
</gene>
<evidence type="ECO:0000313" key="3">
    <source>
        <dbReference type="EMBL" id="TWS07490.1"/>
    </source>
</evidence>
<dbReference type="InterPro" id="IPR006915">
    <property type="entry name" value="DUF637_hemagglutn_put"/>
</dbReference>
<dbReference type="Pfam" id="PF05860">
    <property type="entry name" value="TPS"/>
    <property type="match status" value="1"/>
</dbReference>
<name>A0A5C5QPH3_9PSED</name>
<reference evidence="3 5" key="2">
    <citation type="submission" date="2019-06" db="EMBL/GenBank/DDBJ databases">
        <title>Pseudomonas bimorpha sp. nov. isolated from bovine raw milk and skim milk concentrate.</title>
        <authorList>
            <person name="Hofmann K."/>
            <person name="Huptas C."/>
            <person name="Doll E."/>
            <person name="Scherer S."/>
            <person name="Wenning M."/>
        </authorList>
    </citation>
    <scope>NUCLEOTIDE SEQUENCE [LARGE SCALE GENOMIC DNA]</scope>
    <source>
        <strain evidence="3 5">DSM 17835</strain>
    </source>
</reference>
<evidence type="ECO:0000259" key="1">
    <source>
        <dbReference type="SMART" id="SM00912"/>
    </source>
</evidence>
<dbReference type="Proteomes" id="UP000182858">
    <property type="component" value="Chromosome I"/>
</dbReference>
<evidence type="ECO:0000313" key="2">
    <source>
        <dbReference type="EMBL" id="SDE93931.1"/>
    </source>
</evidence>
<dbReference type="OrthoDB" id="2664633at2"/>
<proteinExistence type="predicted"/>
<dbReference type="NCBIfam" id="TIGR01731">
    <property type="entry name" value="fil_hemag_20aa"/>
    <property type="match status" value="18"/>
</dbReference>
<evidence type="ECO:0000313" key="5">
    <source>
        <dbReference type="Proteomes" id="UP000317951"/>
    </source>
</evidence>
<dbReference type="InterPro" id="IPR012334">
    <property type="entry name" value="Pectin_lyas_fold"/>
</dbReference>
<dbReference type="EMBL" id="LT629689">
    <property type="protein sequence ID" value="SDE93931.1"/>
    <property type="molecule type" value="Genomic_DNA"/>
</dbReference>
<dbReference type="InterPro" id="IPR008638">
    <property type="entry name" value="FhaB/CdiA-like_TPS"/>
</dbReference>
<dbReference type="InterPro" id="IPR025157">
    <property type="entry name" value="Hemagglutinin_rpt"/>
</dbReference>
<dbReference type="SUPFAM" id="SSF51126">
    <property type="entry name" value="Pectin lyase-like"/>
    <property type="match status" value="1"/>
</dbReference>
<dbReference type="RefSeq" id="WP_010563010.1">
    <property type="nucleotide sequence ID" value="NZ_LT629689.1"/>
</dbReference>
<dbReference type="Gene3D" id="2.160.20.10">
    <property type="entry name" value="Single-stranded right-handed beta-helix, Pectin lyase-like"/>
    <property type="match status" value="1"/>
</dbReference>
<organism evidence="3 5">
    <name type="scientific">Pseudomonas extremaustralis</name>
    <dbReference type="NCBI Taxonomy" id="359110"/>
    <lineage>
        <taxon>Bacteria</taxon>
        <taxon>Pseudomonadati</taxon>
        <taxon>Pseudomonadota</taxon>
        <taxon>Gammaproteobacteria</taxon>
        <taxon>Pseudomonadales</taxon>
        <taxon>Pseudomonadaceae</taxon>
        <taxon>Pseudomonas</taxon>
    </lineage>
</organism>
<dbReference type="InterPro" id="IPR011050">
    <property type="entry name" value="Pectin_lyase_fold/virulence"/>
</dbReference>
<protein>
    <submittedName>
        <fullName evidence="2 3">Filamentous hemagglutinin</fullName>
    </submittedName>
</protein>
<accession>A0A5C5QPH3</accession>
<dbReference type="EMBL" id="VFET01000001">
    <property type="protein sequence ID" value="TWS07490.1"/>
    <property type="molecule type" value="Genomic_DNA"/>
</dbReference>
<dbReference type="Proteomes" id="UP000317951">
    <property type="component" value="Unassembled WGS sequence"/>
</dbReference>
<dbReference type="Pfam" id="PF04830">
    <property type="entry name" value="DUF637"/>
    <property type="match status" value="1"/>
</dbReference>
<sequence length="2608" mass="270282">MDVRQLAFLARQPSATLKNRSVFLGLPKRGLALVLANAMFWQPLLAQADGIVVSAPGTTLGQAGNGVPIVNIAAPNGSGLSHNQFSDYNVGQQGVILNNATSRTQSTQLGGIILGNQNLNGTAASVILNEVNGGSPSQLRGYTEVAGQAAHVIVANPYGITCNGCGFINTPQATLTTGKAVIENGQLNRYQVDGGNVAIEGAGLNANNIDRFEIITRSAKLNAEIQAKNLTLIAGANDVDAKTLKATARAADPATAPQLAIDSSALGGMYAGAIKLVSSEAGVGVKLDGKMAASGGDIQIDANGNLTVAQLAATGAVTVKAASTDMQGTVYGSSVNLQARDALSIQQNIAARDQIELRTQGQLTNNAIIEAGVNDDNTRNTTGDIKIRAHDMRNNGSVVASHDVRVSVDQVLDNSGGIVSAQRLAKITAGTLDNRNGGKVLSADTARINADNLLNAQGKIYSQGDLRIVSADLDNRGGEIASKASIRLTGGTLNNSDNGSLIGEKTLSIKADQVLNQLGLISGLQGLEVKGGKLDNSNHGKLSSLNGEISVKLSGDLDNSNAGTLVSQKALTVSADNIDNRQGSLSSGAGQTLTVNGVLDNSDKGQIDSAESLVVAAMTLRNVSGTISSQLGLTVTGTDLDNTDGSIATNDAATLDLLGTLTNTSGTFASVGDLLLKRADQVNNQGGQLASQRMMTLLTGGLDNRKGGTVAANGQLLLTASGKVQNDDGGLIYSKNANLNLQAASVENTKGTLQSQTALELKTSGDIDNLDGKIIAQDGELSVTADHVDNRGGTLSSLQNAFTARITGVLKNGYDLDNKGGTIQARALDIRALAGINNYGGRIAAQDGDALIDTRTADFDNRKGGLYAKQGVIVTGNNFDNSGDKGGQISGQKIDLTLDGDLNNRLGIIESDSTLTITAASIDNQTGKLRALGNTGITRFQIGGRLNNQSGMLETANNDISLTSGSLLNTGGSIVHAGKGNFGLASSDVMNAGGNFTTGGDLTLDADSWTNSGVIQAGTLNVNIKDFTQTATGQLLASTAFLGTGDTWVNDGVVGSDGTLGLKLTGAYSGSGRMSSLAELKMNAAQLDLGAPASITGGGKTEVNVIGQLNNYGRLTSGSDMTVTAAGLANYGALAASQDLVINAETILNDQAEDGSRGFIFSGRNMSLQAVNLKNRYADIYTLGNLIVTGTTPGSSGQSLENSSGSIEAGGDINVDVTSFVNQRDKFSMEQVVVGGFMTMSCVQHCDGPESPRVRGPVFIYKTVESTVSVDSPMATFVSGHNLTVNSTSVLNQYSLLSAANDLSITSTNITNQAALSASGTSGHEVGAGNWVSGSDFYRLMSDVRTYNNQHPSSGPFDPVAFGQLVAKFDPSLFYGINDPVTVQADGKAAAPAIIQAGGASKVSASNDISNLVVQKTTTAVDERSANTSVFSVTQPSTVLLNRQLPPDLAQLQVDPTALPGFSLPTGQNGLFRLNAQDTSGAAVSHIVGVQGLPSSVMAVKPPKYLIETNPALTDLKQFMSSDYLLTRLGYDPDTSAKRLGDGLYEQRLVQQAVVARTGQAFIDGQTSNEDQFKYLMNNAIASKNELNLAVGVTLTSQQVAALTHDIVWLEEHEVNGEKVLVPVLYMAQVNNRLAPNGALIQGTDLTMIAGKNLTNAGTLKATNNLSAIAGQDMVSSGLMQAGGRLDLLASKDLTNKAGGVIAGKDVALTALTGDVTNERTVTSSQIAYGKDQVRNDYVDSAARVESANDLNISAGRDINNIGGAFQGGRDVVLNAGRDVNIVSAQTTNSLDRGVNRNSSTTTQYSASISSGRDISVKAGGDLNVVASHIDAKRDIKMDAVENATISSAANEEHFLYKSKKLTIQEDHISQVKAEITAGGNVDLNAGKNLTMIASRIAAGDEAYLAAGDKLQLLAAQNSDYSLFDEKKKGSWGSKKTQRDEVTDVKNIGSEITTGGDLSLVSVGDQRYQVAKLNSGKDLTLDSGGSITFEAVKDLHQETHEKSNNSMAWTSMSGKGHTDETVRQTQMIAQGELVIKAVDGLKIDIKKVNQQTVHQVIETMVAADPQLAWLAEAEKRGDVDWRRVEEIHTSFKYSHSGLGPAAQVILAIALAVVTGGAGLGAGLVGASAGTFTAGFANTVLAAVMNNAANSMISNKGNLSSTFKDITSKDAMKGYVVSGLMGGIAGTLGYDPTKLGLDWNSAGQVVLKTGADTLVQTAINGGSLGDNFANNLLGAVINIAGAVAANQIGEINRVDGSPTKIAAHALLGGLKSMAMGGDFQTGALAGGANEAMVQYLAGLVLPGNYNPNLPGNQQAQVNLMAMSQLLGVLAAVVTGGDPEIAANIAANATQYNYLSHSDLERASKELLGCGNDTKCAEDAYTKYHDLSAEQTAQAYVACANDKNACARISTLVNEAEVASAKFKDMAATAPPAVANMLNMLIAENYGFQNDLAGVTSGTVAELLATKLGLSPERAAELVVAVRLGVAAFNAAKSGGGAKGIQKVPGLGEVDDFFASQSTNLNKKLGAKIGEGRLPYEASRTGVDQAKATVKETLENATSVSPVIPSSTVRGNYDLVHVYSSKTNSTVSLRVLPDGKYEFDTLIPEKSSKF</sequence>
<reference evidence="2 4" key="1">
    <citation type="submission" date="2016-10" db="EMBL/GenBank/DDBJ databases">
        <authorList>
            <person name="Varghese N."/>
            <person name="Submissions S."/>
        </authorList>
    </citation>
    <scope>NUCLEOTIDE SEQUENCE [LARGE SCALE GENOMIC DNA]</scope>
    <source>
        <strain evidence="2 4">DSM 17835</strain>
    </source>
</reference>
<dbReference type="Pfam" id="PF13332">
    <property type="entry name" value="Fil_haemagg_2"/>
    <property type="match status" value="3"/>
</dbReference>
<keyword evidence="4" id="KW-1185">Reference proteome</keyword>
<dbReference type="SMART" id="SM00912">
    <property type="entry name" value="Haemagg_act"/>
    <property type="match status" value="1"/>
</dbReference>
<evidence type="ECO:0000313" key="4">
    <source>
        <dbReference type="Proteomes" id="UP000182858"/>
    </source>
</evidence>
<dbReference type="GeneID" id="78552952"/>